<keyword evidence="1" id="KW-0175">Coiled coil</keyword>
<dbReference type="Proteomes" id="UP000185622">
    <property type="component" value="Chromosome"/>
</dbReference>
<protein>
    <submittedName>
        <fullName evidence="2">Septum formation initiator</fullName>
    </submittedName>
</protein>
<reference evidence="2 3" key="1">
    <citation type="submission" date="2017-01" db="EMBL/GenBank/DDBJ databases">
        <title>The complete genome sequence of a sulfur-oxidizing marine bacterium Thioclava sp. 25B10_4T.</title>
        <authorList>
            <person name="Liu Y."/>
            <person name="Lai Q."/>
            <person name="Shao Z."/>
        </authorList>
    </citation>
    <scope>NUCLEOTIDE SEQUENCE [LARGE SCALE GENOMIC DNA]</scope>
    <source>
        <strain evidence="2 3">25B10_4</strain>
    </source>
</reference>
<keyword evidence="3" id="KW-1185">Reference proteome</keyword>
<evidence type="ECO:0000313" key="3">
    <source>
        <dbReference type="Proteomes" id="UP000185622"/>
    </source>
</evidence>
<organism evidence="2 3">
    <name type="scientific">Thioclava nitratireducens</name>
    <dbReference type="NCBI Taxonomy" id="1915078"/>
    <lineage>
        <taxon>Bacteria</taxon>
        <taxon>Pseudomonadati</taxon>
        <taxon>Pseudomonadota</taxon>
        <taxon>Alphaproteobacteria</taxon>
        <taxon>Rhodobacterales</taxon>
        <taxon>Paracoccaceae</taxon>
        <taxon>Thioclava</taxon>
    </lineage>
</organism>
<feature type="coiled-coil region" evidence="1">
    <location>
        <begin position="38"/>
        <end position="65"/>
    </location>
</feature>
<dbReference type="InterPro" id="IPR007060">
    <property type="entry name" value="FtsL/DivIC"/>
</dbReference>
<evidence type="ECO:0000256" key="1">
    <source>
        <dbReference type="SAM" id="Coils"/>
    </source>
</evidence>
<dbReference type="Pfam" id="PF04977">
    <property type="entry name" value="DivIC"/>
    <property type="match status" value="1"/>
</dbReference>
<gene>
    <name evidence="2" type="ORF">BMG03_12060</name>
</gene>
<dbReference type="EMBL" id="CP019437">
    <property type="protein sequence ID" value="AQS48448.1"/>
    <property type="molecule type" value="Genomic_DNA"/>
</dbReference>
<name>A0ABM6II02_9RHOB</name>
<dbReference type="RefSeq" id="WP_075775013.1">
    <property type="nucleotide sequence ID" value="NZ_CP019437.1"/>
</dbReference>
<accession>A0ABM6II02</accession>
<proteinExistence type="predicted"/>
<sequence length="98" mass="11005">MVMRRPTIGPLIFVTVAVVLGAYFAFAAVQGRYGILSRVQIEAEIDAKRAERDALRAKVDRMANLTHRLSDDYLDLDLLDSQAREVLGAMRSDEIVIR</sequence>
<evidence type="ECO:0000313" key="2">
    <source>
        <dbReference type="EMBL" id="AQS48448.1"/>
    </source>
</evidence>